<accession>A0A1A9V2L0</accession>
<name>A0A1A9V2L0_GLOAU</name>
<keyword evidence="2" id="KW-1185">Reference proteome</keyword>
<evidence type="ECO:0000313" key="2">
    <source>
        <dbReference type="Proteomes" id="UP000078200"/>
    </source>
</evidence>
<reference evidence="1" key="1">
    <citation type="submission" date="2020-05" db="UniProtKB">
        <authorList>
            <consortium name="EnsemblMetazoa"/>
        </authorList>
    </citation>
    <scope>IDENTIFICATION</scope>
    <source>
        <strain evidence="1">TTRI</strain>
    </source>
</reference>
<organism evidence="1 2">
    <name type="scientific">Glossina austeni</name>
    <name type="common">Savannah tsetse fly</name>
    <dbReference type="NCBI Taxonomy" id="7395"/>
    <lineage>
        <taxon>Eukaryota</taxon>
        <taxon>Metazoa</taxon>
        <taxon>Ecdysozoa</taxon>
        <taxon>Arthropoda</taxon>
        <taxon>Hexapoda</taxon>
        <taxon>Insecta</taxon>
        <taxon>Pterygota</taxon>
        <taxon>Neoptera</taxon>
        <taxon>Endopterygota</taxon>
        <taxon>Diptera</taxon>
        <taxon>Brachycera</taxon>
        <taxon>Muscomorpha</taxon>
        <taxon>Hippoboscoidea</taxon>
        <taxon>Glossinidae</taxon>
        <taxon>Glossina</taxon>
    </lineage>
</organism>
<proteinExistence type="predicted"/>
<dbReference type="AlphaFoldDB" id="A0A1A9V2L0"/>
<protein>
    <submittedName>
        <fullName evidence="1">Uncharacterized protein</fullName>
    </submittedName>
</protein>
<dbReference type="Proteomes" id="UP000078200">
    <property type="component" value="Unassembled WGS sequence"/>
</dbReference>
<sequence length="124" mass="14536">MSPNITCQWLQPKMRVKFVILEKKPNILYFNTCVRGYPKGLRADSDPRKPIISIDEHFEKIDIKGIAHVWGCGDKTSREVQLDIKKWQIKKAERQRTLKLAAADWMDLQDCFVLELCGRQNYNN</sequence>
<evidence type="ECO:0000313" key="1">
    <source>
        <dbReference type="EnsemblMetazoa" id="GAUT023736-PA"/>
    </source>
</evidence>
<dbReference type="VEuPathDB" id="VectorBase:GAUT023736"/>
<dbReference type="EnsemblMetazoa" id="GAUT023736-RA">
    <property type="protein sequence ID" value="GAUT023736-PA"/>
    <property type="gene ID" value="GAUT023736"/>
</dbReference>